<dbReference type="OrthoDB" id="3871343at2"/>
<sequence>MKIIEHETVMDVSNYGEYLESIKEQMPINAYNFASEKGHYDFYGRNCTHDLQLDKIEVFYSLENRLQYLLHLKGNEFKHDKDLKIEYIEVQSFKINCKNNNLNEDVLYKDDIKIDEVSLDKSSNLICHEIQFHNYEILILCKDLIHKWI</sequence>
<accession>A0A2H1E7V7</accession>
<dbReference type="KEGG" id="tmar:MARIT_0837"/>
<protein>
    <submittedName>
        <fullName evidence="1">Uncharacterized protein</fullName>
    </submittedName>
</protein>
<reference evidence="1 2" key="1">
    <citation type="submission" date="2016-11" db="EMBL/GenBank/DDBJ databases">
        <authorList>
            <person name="Jaros S."/>
            <person name="Januszkiewicz K."/>
            <person name="Wedrychowicz H."/>
        </authorList>
    </citation>
    <scope>NUCLEOTIDE SEQUENCE [LARGE SCALE GENOMIC DNA]</scope>
    <source>
        <strain evidence="1">NCIMB 2154T</strain>
    </source>
</reference>
<dbReference type="GeneID" id="47722409"/>
<name>A0A2H1E7V7_9FLAO</name>
<proteinExistence type="predicted"/>
<dbReference type="Proteomes" id="UP000231564">
    <property type="component" value="Chromosome MARIT"/>
</dbReference>
<organism evidence="1 2">
    <name type="scientific">Tenacibaculum maritimum NCIMB 2154</name>
    <dbReference type="NCBI Taxonomy" id="1349785"/>
    <lineage>
        <taxon>Bacteria</taxon>
        <taxon>Pseudomonadati</taxon>
        <taxon>Bacteroidota</taxon>
        <taxon>Flavobacteriia</taxon>
        <taxon>Flavobacteriales</taxon>
        <taxon>Flavobacteriaceae</taxon>
        <taxon>Tenacibaculum</taxon>
    </lineage>
</organism>
<dbReference type="EMBL" id="LT634361">
    <property type="protein sequence ID" value="SFZ80868.1"/>
    <property type="molecule type" value="Genomic_DNA"/>
</dbReference>
<dbReference type="RefSeq" id="WP_100210837.1">
    <property type="nucleotide sequence ID" value="NZ_CP138495.1"/>
</dbReference>
<dbReference type="AlphaFoldDB" id="A0A2H1E7V7"/>
<evidence type="ECO:0000313" key="1">
    <source>
        <dbReference type="EMBL" id="SFZ80868.1"/>
    </source>
</evidence>
<evidence type="ECO:0000313" key="2">
    <source>
        <dbReference type="Proteomes" id="UP000231564"/>
    </source>
</evidence>
<gene>
    <name evidence="1" type="ORF">MARIT_0837</name>
</gene>
<keyword evidence="2" id="KW-1185">Reference proteome</keyword>